<keyword evidence="1" id="KW-1133">Transmembrane helix</keyword>
<dbReference type="AlphaFoldDB" id="A0AAE3QXV0"/>
<keyword evidence="1" id="KW-0472">Membrane</keyword>
<reference evidence="2" key="1">
    <citation type="submission" date="2023-05" db="EMBL/GenBank/DDBJ databases">
        <authorList>
            <person name="Zhang X."/>
        </authorList>
    </citation>
    <scope>NUCLEOTIDE SEQUENCE</scope>
    <source>
        <strain evidence="2">YF14B1</strain>
    </source>
</reference>
<comment type="caution">
    <text evidence="2">The sequence shown here is derived from an EMBL/GenBank/DDBJ whole genome shotgun (WGS) entry which is preliminary data.</text>
</comment>
<accession>A0AAE3QXV0</accession>
<gene>
    <name evidence="2" type="ORF">QNI16_32020</name>
</gene>
<dbReference type="Proteomes" id="UP001241110">
    <property type="component" value="Unassembled WGS sequence"/>
</dbReference>
<keyword evidence="1" id="KW-0812">Transmembrane</keyword>
<evidence type="ECO:0000256" key="1">
    <source>
        <dbReference type="SAM" id="Phobius"/>
    </source>
</evidence>
<evidence type="ECO:0000313" key="3">
    <source>
        <dbReference type="Proteomes" id="UP001241110"/>
    </source>
</evidence>
<sequence length="134" mass="15437">MSHSQLSAILHEKCPRCREGNIFVYSPKDISRFSATHENCPVCNLRYEKEPGTFWGAMFVSYGLSIALIITLFWAILLFVNEPPLWLFFAVIIPTLIMATPFSFRFSRVLWLHFFSGFHYEPQTSQHSASALSK</sequence>
<dbReference type="InterPro" id="IPR009325">
    <property type="entry name" value="DUF983"/>
</dbReference>
<evidence type="ECO:0000313" key="2">
    <source>
        <dbReference type="EMBL" id="MDJ1485170.1"/>
    </source>
</evidence>
<proteinExistence type="predicted"/>
<name>A0AAE3QXV0_9BACT</name>
<dbReference type="RefSeq" id="WP_313987354.1">
    <property type="nucleotide sequence ID" value="NZ_JASJOS010000018.1"/>
</dbReference>
<organism evidence="2 3">
    <name type="scientific">Xanthocytophaga flava</name>
    <dbReference type="NCBI Taxonomy" id="3048013"/>
    <lineage>
        <taxon>Bacteria</taxon>
        <taxon>Pseudomonadati</taxon>
        <taxon>Bacteroidota</taxon>
        <taxon>Cytophagia</taxon>
        <taxon>Cytophagales</taxon>
        <taxon>Rhodocytophagaceae</taxon>
        <taxon>Xanthocytophaga</taxon>
    </lineage>
</organism>
<protein>
    <submittedName>
        <fullName evidence="2">DUF983 domain-containing protein</fullName>
    </submittedName>
</protein>
<dbReference type="EMBL" id="JASJOS010000018">
    <property type="protein sequence ID" value="MDJ1485170.1"/>
    <property type="molecule type" value="Genomic_DNA"/>
</dbReference>
<feature type="transmembrane region" description="Helical" evidence="1">
    <location>
        <begin position="85"/>
        <end position="104"/>
    </location>
</feature>
<feature type="transmembrane region" description="Helical" evidence="1">
    <location>
        <begin position="54"/>
        <end position="79"/>
    </location>
</feature>
<dbReference type="Pfam" id="PF06170">
    <property type="entry name" value="DUF983"/>
    <property type="match status" value="1"/>
</dbReference>